<proteinExistence type="predicted"/>
<name>A0AAP2RF99_9EURY</name>
<protein>
    <recommendedName>
        <fullName evidence="3">SprT-like family protein</fullName>
    </recommendedName>
</protein>
<reference evidence="1 2" key="1">
    <citation type="submission" date="2017-11" db="EMBL/GenBank/DDBJ databases">
        <title>Isolation and Characterization of Family Methanocellaceae Species from Potential Methane Hydrate Area Offshore Southwestern Taiwan.</title>
        <authorList>
            <person name="Zhang W.-L."/>
            <person name="Chen W.-C."/>
            <person name="Lai M.-C."/>
            <person name="Chen S.-C."/>
        </authorList>
    </citation>
    <scope>NUCLEOTIDE SEQUENCE [LARGE SCALE GENOMIC DNA]</scope>
    <source>
        <strain evidence="1 2">CWC-04</strain>
    </source>
</reference>
<sequence>MLDDIFEAARGYYPELKDHMIGLDTLDMTLTRRKVVFAKVRAIKTINGDHRWVIFLNRKVLEHEPPREFLLETICHELEHIRNGDVDLEKAHGSSRPHAGGRIDREVKARIDTVYDISEGWKKHFVEGVMKKKRVKGK</sequence>
<evidence type="ECO:0000313" key="2">
    <source>
        <dbReference type="Proteomes" id="UP001320159"/>
    </source>
</evidence>
<gene>
    <name evidence="1" type="ORF">CUJ83_12200</name>
</gene>
<evidence type="ECO:0000313" key="1">
    <source>
        <dbReference type="EMBL" id="MCD1295761.1"/>
    </source>
</evidence>
<dbReference type="Proteomes" id="UP001320159">
    <property type="component" value="Unassembled WGS sequence"/>
</dbReference>
<dbReference type="RefSeq" id="WP_230742618.1">
    <property type="nucleotide sequence ID" value="NZ_PGCK01000010.1"/>
</dbReference>
<evidence type="ECO:0008006" key="3">
    <source>
        <dbReference type="Google" id="ProtNLM"/>
    </source>
</evidence>
<comment type="caution">
    <text evidence="1">The sequence shown here is derived from an EMBL/GenBank/DDBJ whole genome shotgun (WGS) entry which is preliminary data.</text>
</comment>
<dbReference type="AlphaFoldDB" id="A0AAP2RF99"/>
<dbReference type="EMBL" id="PGCK01000010">
    <property type="protein sequence ID" value="MCD1295761.1"/>
    <property type="molecule type" value="Genomic_DNA"/>
</dbReference>
<accession>A0AAP2RF99</accession>
<keyword evidence="2" id="KW-1185">Reference proteome</keyword>
<organism evidence="1 2">
    <name type="scientific">Methanooceanicella nereidis</name>
    <dbReference type="NCBI Taxonomy" id="2052831"/>
    <lineage>
        <taxon>Archaea</taxon>
        <taxon>Methanobacteriati</taxon>
        <taxon>Methanobacteriota</taxon>
        <taxon>Stenosarchaea group</taxon>
        <taxon>Methanomicrobia</taxon>
        <taxon>Methanocellales</taxon>
        <taxon>Methanocellaceae</taxon>
        <taxon>Methanooceanicella</taxon>
    </lineage>
</organism>